<proteinExistence type="predicted"/>
<protein>
    <submittedName>
        <fullName evidence="2">Uncharacterized protein</fullName>
    </submittedName>
</protein>
<evidence type="ECO:0000313" key="3">
    <source>
        <dbReference type="Proteomes" id="UP000075884"/>
    </source>
</evidence>
<dbReference type="Proteomes" id="UP000075884">
    <property type="component" value="Unassembled WGS sequence"/>
</dbReference>
<evidence type="ECO:0000313" key="2">
    <source>
        <dbReference type="EnsemblMetazoa" id="ADIR011062-PA"/>
    </source>
</evidence>
<dbReference type="EnsemblMetazoa" id="ADIR011062-RA">
    <property type="protein sequence ID" value="ADIR011062-PA"/>
    <property type="gene ID" value="ADIR011062"/>
</dbReference>
<dbReference type="VEuPathDB" id="VectorBase:ADIR011062"/>
<dbReference type="STRING" id="7168.A0A182NTS1"/>
<accession>A0A182NTS1</accession>
<feature type="compositionally biased region" description="Polar residues" evidence="1">
    <location>
        <begin position="26"/>
        <end position="39"/>
    </location>
</feature>
<keyword evidence="3" id="KW-1185">Reference proteome</keyword>
<name>A0A182NTS1_9DIPT</name>
<reference evidence="2" key="2">
    <citation type="submission" date="2020-05" db="UniProtKB">
        <authorList>
            <consortium name="EnsemblMetazoa"/>
        </authorList>
    </citation>
    <scope>IDENTIFICATION</scope>
    <source>
        <strain evidence="2">WRAIR2</strain>
    </source>
</reference>
<feature type="compositionally biased region" description="Gly residues" evidence="1">
    <location>
        <begin position="15"/>
        <end position="24"/>
    </location>
</feature>
<reference evidence="3" key="1">
    <citation type="submission" date="2013-03" db="EMBL/GenBank/DDBJ databases">
        <title>The Genome Sequence of Anopheles dirus WRAIR2.</title>
        <authorList>
            <consortium name="The Broad Institute Genomics Platform"/>
            <person name="Neafsey D.E."/>
            <person name="Walton C."/>
            <person name="Walker B."/>
            <person name="Young S.K."/>
            <person name="Zeng Q."/>
            <person name="Gargeya S."/>
            <person name="Fitzgerald M."/>
            <person name="Haas B."/>
            <person name="Abouelleil A."/>
            <person name="Allen A.W."/>
            <person name="Alvarado L."/>
            <person name="Arachchi H.M."/>
            <person name="Berlin A.M."/>
            <person name="Chapman S.B."/>
            <person name="Gainer-Dewar J."/>
            <person name="Goldberg J."/>
            <person name="Griggs A."/>
            <person name="Gujja S."/>
            <person name="Hansen M."/>
            <person name="Howarth C."/>
            <person name="Imamovic A."/>
            <person name="Ireland A."/>
            <person name="Larimer J."/>
            <person name="McCowan C."/>
            <person name="Murphy C."/>
            <person name="Pearson M."/>
            <person name="Poon T.W."/>
            <person name="Priest M."/>
            <person name="Roberts A."/>
            <person name="Saif S."/>
            <person name="Shea T."/>
            <person name="Sisk P."/>
            <person name="Sykes S."/>
            <person name="Wortman J."/>
            <person name="Nusbaum C."/>
            <person name="Birren B."/>
        </authorList>
    </citation>
    <scope>NUCLEOTIDE SEQUENCE [LARGE SCALE GENOMIC DNA]</scope>
    <source>
        <strain evidence="3">WRAIR2</strain>
    </source>
</reference>
<organism evidence="2 3">
    <name type="scientific">Anopheles dirus</name>
    <dbReference type="NCBI Taxonomy" id="7168"/>
    <lineage>
        <taxon>Eukaryota</taxon>
        <taxon>Metazoa</taxon>
        <taxon>Ecdysozoa</taxon>
        <taxon>Arthropoda</taxon>
        <taxon>Hexapoda</taxon>
        <taxon>Insecta</taxon>
        <taxon>Pterygota</taxon>
        <taxon>Neoptera</taxon>
        <taxon>Endopterygota</taxon>
        <taxon>Diptera</taxon>
        <taxon>Nematocera</taxon>
        <taxon>Culicoidea</taxon>
        <taxon>Culicidae</taxon>
        <taxon>Anophelinae</taxon>
        <taxon>Anopheles</taxon>
    </lineage>
</organism>
<sequence>MSYNADDCPDSETVGAGGGGGSGSGTSELNCTTPSSPGMTRQDAVVLHGDGGSIDDGGGGVGGDVIPGAPPTAVGSSGYEPCDPLIILNLFQSLSATTNSLELQMKINLHLKALTRSPYVFLVPILHSSEEGLIQVINDNVLDKEIRFSLFVFIPRLKSSRGGW</sequence>
<feature type="region of interest" description="Disordered" evidence="1">
    <location>
        <begin position="1"/>
        <end position="43"/>
    </location>
</feature>
<evidence type="ECO:0000256" key="1">
    <source>
        <dbReference type="SAM" id="MobiDB-lite"/>
    </source>
</evidence>
<dbReference type="AlphaFoldDB" id="A0A182NTS1"/>